<reference evidence="14" key="1">
    <citation type="submission" date="2018-12" db="EMBL/GenBank/DDBJ databases">
        <authorList>
            <person name="Syme R.A."/>
            <person name="Farfan-Caceres L."/>
            <person name="Lichtenzveig J."/>
        </authorList>
    </citation>
    <scope>NUCLEOTIDE SEQUENCE</scope>
    <source>
        <strain evidence="14">Al4</strain>
    </source>
</reference>
<evidence type="ECO:0000256" key="8">
    <source>
        <dbReference type="ARBA" id="ARBA00023101"/>
    </source>
</evidence>
<dbReference type="PROSITE" id="PS00498">
    <property type="entry name" value="TYROSINASE_2"/>
    <property type="match status" value="1"/>
</dbReference>
<dbReference type="PANTHER" id="PTHR11474:SF76">
    <property type="entry name" value="SHKT DOMAIN-CONTAINING PROTEIN"/>
    <property type="match status" value="1"/>
</dbReference>
<evidence type="ECO:0000313" key="15">
    <source>
        <dbReference type="Proteomes" id="UP000651452"/>
    </source>
</evidence>
<evidence type="ECO:0000256" key="5">
    <source>
        <dbReference type="ARBA" id="ARBA00023002"/>
    </source>
</evidence>
<dbReference type="AlphaFoldDB" id="A0A8H7MKD7"/>
<evidence type="ECO:0000256" key="1">
    <source>
        <dbReference type="ARBA" id="ARBA00001973"/>
    </source>
</evidence>
<dbReference type="Proteomes" id="UP000651452">
    <property type="component" value="Unassembled WGS sequence"/>
</dbReference>
<name>A0A8H7MKD7_9PLEO</name>
<keyword evidence="4" id="KW-0479">Metal-binding</keyword>
<dbReference type="GO" id="GO:0004503">
    <property type="term" value="F:tyrosinase activity"/>
    <property type="evidence" value="ECO:0007669"/>
    <property type="project" value="UniProtKB-EC"/>
</dbReference>
<dbReference type="Gene3D" id="1.10.1280.10">
    <property type="entry name" value="Di-copper center containing domain from catechol oxidase"/>
    <property type="match status" value="1"/>
</dbReference>
<dbReference type="PRINTS" id="PR00092">
    <property type="entry name" value="TYROSINASE"/>
</dbReference>
<keyword evidence="8" id="KW-0470">Melanin biosynthesis</keyword>
<dbReference type="InterPro" id="IPR041640">
    <property type="entry name" value="Tyrosinase_C"/>
</dbReference>
<keyword evidence="7" id="KW-0503">Monooxygenase</keyword>
<comment type="catalytic activity">
    <reaction evidence="9">
        <text>2 L-dopa + O2 = 2 L-dopaquinone + 2 H2O</text>
        <dbReference type="Rhea" id="RHEA:34287"/>
        <dbReference type="ChEBI" id="CHEBI:15377"/>
        <dbReference type="ChEBI" id="CHEBI:15379"/>
        <dbReference type="ChEBI" id="CHEBI:57504"/>
        <dbReference type="ChEBI" id="CHEBI:57924"/>
        <dbReference type="EC" id="1.14.18.1"/>
    </reaction>
</comment>
<feature type="chain" id="PRO_5034199885" description="tyrosinase" evidence="12">
    <location>
        <begin position="24"/>
        <end position="716"/>
    </location>
</feature>
<evidence type="ECO:0000256" key="4">
    <source>
        <dbReference type="ARBA" id="ARBA00022723"/>
    </source>
</evidence>
<comment type="caution">
    <text evidence="14">The sequence shown here is derived from an EMBL/GenBank/DDBJ whole genome shotgun (WGS) entry which is preliminary data.</text>
</comment>
<comment type="catalytic activity">
    <reaction evidence="10">
        <text>L-tyrosine + O2 = L-dopaquinone + H2O</text>
        <dbReference type="Rhea" id="RHEA:18117"/>
        <dbReference type="ChEBI" id="CHEBI:15377"/>
        <dbReference type="ChEBI" id="CHEBI:15379"/>
        <dbReference type="ChEBI" id="CHEBI:57924"/>
        <dbReference type="ChEBI" id="CHEBI:58315"/>
        <dbReference type="EC" id="1.14.18.1"/>
    </reaction>
</comment>
<evidence type="ECO:0000256" key="3">
    <source>
        <dbReference type="ARBA" id="ARBA00011906"/>
    </source>
</evidence>
<organism evidence="14 15">
    <name type="scientific">Ascochyta lentis</name>
    <dbReference type="NCBI Taxonomy" id="205686"/>
    <lineage>
        <taxon>Eukaryota</taxon>
        <taxon>Fungi</taxon>
        <taxon>Dikarya</taxon>
        <taxon>Ascomycota</taxon>
        <taxon>Pezizomycotina</taxon>
        <taxon>Dothideomycetes</taxon>
        <taxon>Pleosporomycetidae</taxon>
        <taxon>Pleosporales</taxon>
        <taxon>Pleosporineae</taxon>
        <taxon>Didymellaceae</taxon>
        <taxon>Ascochyta</taxon>
    </lineage>
</organism>
<gene>
    <name evidence="14" type="ORF">EKO04_001356</name>
</gene>
<keyword evidence="5" id="KW-0560">Oxidoreductase</keyword>
<evidence type="ECO:0000256" key="7">
    <source>
        <dbReference type="ARBA" id="ARBA00023033"/>
    </source>
</evidence>
<accession>A0A8H7MKD7</accession>
<dbReference type="InterPro" id="IPR008922">
    <property type="entry name" value="Di-copper_centre_dom_sf"/>
</dbReference>
<feature type="compositionally biased region" description="Low complexity" evidence="11">
    <location>
        <begin position="439"/>
        <end position="448"/>
    </location>
</feature>
<feature type="domain" description="Tyrosinase copper-binding" evidence="13">
    <location>
        <begin position="323"/>
        <end position="334"/>
    </location>
</feature>
<evidence type="ECO:0000256" key="12">
    <source>
        <dbReference type="SAM" id="SignalP"/>
    </source>
</evidence>
<dbReference type="InterPro" id="IPR050316">
    <property type="entry name" value="Tyrosinase/Hemocyanin"/>
</dbReference>
<keyword evidence="12" id="KW-0732">Signal</keyword>
<evidence type="ECO:0000256" key="2">
    <source>
        <dbReference type="ARBA" id="ARBA00009928"/>
    </source>
</evidence>
<evidence type="ECO:0000256" key="6">
    <source>
        <dbReference type="ARBA" id="ARBA00023008"/>
    </source>
</evidence>
<evidence type="ECO:0000256" key="10">
    <source>
        <dbReference type="ARBA" id="ARBA00048881"/>
    </source>
</evidence>
<comment type="cofactor">
    <cofactor evidence="1">
        <name>Cu(2+)</name>
        <dbReference type="ChEBI" id="CHEBI:29036"/>
    </cofactor>
</comment>
<reference evidence="14" key="2">
    <citation type="submission" date="2020-09" db="EMBL/GenBank/DDBJ databases">
        <title>Reference genome assembly for Australian Ascochyta lentis isolate Al4.</title>
        <authorList>
            <person name="Lee R.C."/>
            <person name="Farfan-Caceres L.M."/>
            <person name="Debler J.W."/>
            <person name="Williams A.H."/>
            <person name="Henares B.M."/>
        </authorList>
    </citation>
    <scope>NUCLEOTIDE SEQUENCE</scope>
    <source>
        <strain evidence="14">Al4</strain>
    </source>
</reference>
<evidence type="ECO:0000256" key="11">
    <source>
        <dbReference type="SAM" id="MobiDB-lite"/>
    </source>
</evidence>
<dbReference type="GO" id="GO:0042438">
    <property type="term" value="P:melanin biosynthetic process"/>
    <property type="evidence" value="ECO:0007669"/>
    <property type="project" value="UniProtKB-KW"/>
</dbReference>
<dbReference type="InterPro" id="IPR002227">
    <property type="entry name" value="Tyrosinase_Cu-bd"/>
</dbReference>
<dbReference type="SUPFAM" id="SSF48056">
    <property type="entry name" value="Di-copper centre-containing domain"/>
    <property type="match status" value="1"/>
</dbReference>
<comment type="similarity">
    <text evidence="2">Belongs to the tyrosinase family.</text>
</comment>
<feature type="region of interest" description="Disordered" evidence="11">
    <location>
        <begin position="429"/>
        <end position="448"/>
    </location>
</feature>
<evidence type="ECO:0000256" key="9">
    <source>
        <dbReference type="ARBA" id="ARBA00048233"/>
    </source>
</evidence>
<dbReference type="EMBL" id="RZGK01000003">
    <property type="protein sequence ID" value="KAF9699999.1"/>
    <property type="molecule type" value="Genomic_DNA"/>
</dbReference>
<dbReference type="Pfam" id="PF00264">
    <property type="entry name" value="Tyrosinase"/>
    <property type="match status" value="1"/>
</dbReference>
<evidence type="ECO:0000259" key="13">
    <source>
        <dbReference type="PROSITE" id="PS00498"/>
    </source>
</evidence>
<keyword evidence="15" id="KW-1185">Reference proteome</keyword>
<proteinExistence type="inferred from homology"/>
<protein>
    <recommendedName>
        <fullName evidence="3">tyrosinase</fullName>
        <ecNumber evidence="3">1.14.18.1</ecNumber>
    </recommendedName>
</protein>
<dbReference type="OrthoDB" id="6132182at2759"/>
<feature type="signal peptide" evidence="12">
    <location>
        <begin position="1"/>
        <end position="23"/>
    </location>
</feature>
<dbReference type="GO" id="GO:0046872">
    <property type="term" value="F:metal ion binding"/>
    <property type="evidence" value="ECO:0007669"/>
    <property type="project" value="UniProtKB-KW"/>
</dbReference>
<dbReference type="EC" id="1.14.18.1" evidence="3"/>
<dbReference type="Pfam" id="PF18132">
    <property type="entry name" value="Tyrosinase_C"/>
    <property type="match status" value="1"/>
</dbReference>
<sequence>MKSFFPSVATFATFLSLLASTHAAANSTDGPSCGIAKADDGYFSVVGVQGTGVHPRQELRELEKDTETWNLFLQAFARFQAMDQDEKVSYYKVAGIHGVPFGEWDGVTGQKGQEMMGYCPHVSNMFGPWHRPYLALFEQVLHDRAVEIAKEYPAGSARDKAMAIADKVRLPYWDWAMDPPNSDEGCMPASLRRPTATVTYPNGTTGKIANPLYRYDFHPLNYDDFAPLSEFQFKNWNHTIRFPVDGFALNATSRNDAANERISKQQPNNRDMLYKLLTMYQPFNQVSNKANGGTIGNFETLHDGLHNTFGLGHMGIVEVSAFDPVFWFHHANMDRIFALYQYRYPDTWVEDAAQAKGTFTVAKGAIEGPASPLAPFHMNALGDMWTSTTSRNWTSFGYTYPELMSSPSNQSFTSTLNKLYKPATQGLDSTNTTLPVPENSVGNNSTTNSTTKATDWLCEVKMPTDIQISYSVRAFLGEPNADPKNWPTDPNYVGQLASMSSPRMNSDVIVTGNIVLTERLAQKHQSGELKSLEKEDVAAYLKANFSWRIQALDYSEISRDHPPAGLNVTVFNVPVSIPESDDEVPTWDGDVEYNHDIEGNPPVYNGSGPDGTNSTTPAADVAGHFDASTGEWVWNNATESAAGQVGSSGGTKIVQDTVTQYITVSADATPTAQVEPSITTTPAVVEQVSSTKVNIGTKTKFMTSVIIEYATVLPGQ</sequence>
<dbReference type="PANTHER" id="PTHR11474">
    <property type="entry name" value="TYROSINASE FAMILY MEMBER"/>
    <property type="match status" value="1"/>
</dbReference>
<evidence type="ECO:0000313" key="14">
    <source>
        <dbReference type="EMBL" id="KAF9699999.1"/>
    </source>
</evidence>
<keyword evidence="6" id="KW-0186">Copper</keyword>